<evidence type="ECO:0000256" key="2">
    <source>
        <dbReference type="SAM" id="MobiDB-lite"/>
    </source>
</evidence>
<organism evidence="5 6">
    <name type="scientific">Nesterenkonia sphaerica</name>
    <dbReference type="NCBI Taxonomy" id="1804988"/>
    <lineage>
        <taxon>Bacteria</taxon>
        <taxon>Bacillati</taxon>
        <taxon>Actinomycetota</taxon>
        <taxon>Actinomycetes</taxon>
        <taxon>Micrococcales</taxon>
        <taxon>Micrococcaceae</taxon>
        <taxon>Nesterenkonia</taxon>
    </lineage>
</organism>
<dbReference type="EMBL" id="VAWA01000008">
    <property type="protein sequence ID" value="TLP75544.1"/>
    <property type="molecule type" value="Genomic_DNA"/>
</dbReference>
<evidence type="ECO:0000256" key="3">
    <source>
        <dbReference type="SAM" id="Phobius"/>
    </source>
</evidence>
<dbReference type="InterPro" id="IPR050922">
    <property type="entry name" value="LytR/CpsA/Psr_CW_biosynth"/>
</dbReference>
<feature type="region of interest" description="Disordered" evidence="2">
    <location>
        <begin position="133"/>
        <end position="160"/>
    </location>
</feature>
<feature type="transmembrane region" description="Helical" evidence="3">
    <location>
        <begin position="96"/>
        <end position="119"/>
    </location>
</feature>
<sequence>MPPMQQIKSAIRQNAPHWSPFQHVFTTSRRHSWAAALVFAPKLLAHVSTQIEKSMFQSRVEDVAAPSRTLYPVTEDLFSRAGDTEPDQPRSRGRKITIAVISGALVLLLGAAAAAAVYLNSLRGAYESSVNVIDQEDTFPEESDRPERPTREENGEEVEDEQLNILLIGSDSGGGSGAEEDVAWLPNASRADTIMWLHIPHERDSIQLMSIMRDTWVPIPGHEEAKINASLSLGEGSSVAVKTVEDLVGVPVDHVATVDMIGFQNLVAEMDGVTVDVPTSFTSRDGYEFAAGPQHMDSAMAMSFVRERKSFSDGDYTRVANQQAFVNGVLDEVLTASTLTNPARIHGMVSDLAPHMAVDSDLADAGYATDIAWSLRDVRGSDIDMFTLPNHGLGTVGSESVVVADFDAFAEAGEAMRAGEFREFAAEN</sequence>
<keyword evidence="6" id="KW-1185">Reference proteome</keyword>
<gene>
    <name evidence="5" type="ORF">FEF27_07775</name>
</gene>
<evidence type="ECO:0000259" key="4">
    <source>
        <dbReference type="Pfam" id="PF03816"/>
    </source>
</evidence>
<dbReference type="NCBIfam" id="TIGR00350">
    <property type="entry name" value="lytR_cpsA_psr"/>
    <property type="match status" value="1"/>
</dbReference>
<accession>A0A5R9ABN8</accession>
<dbReference type="InterPro" id="IPR004474">
    <property type="entry name" value="LytR_CpsA_psr"/>
</dbReference>
<name>A0A5R9ABN8_9MICC</name>
<keyword evidence="3" id="KW-1133">Transmembrane helix</keyword>
<keyword evidence="3" id="KW-0812">Transmembrane</keyword>
<evidence type="ECO:0000313" key="5">
    <source>
        <dbReference type="EMBL" id="TLP75544.1"/>
    </source>
</evidence>
<dbReference type="AlphaFoldDB" id="A0A5R9ABN8"/>
<dbReference type="Gene3D" id="3.40.630.190">
    <property type="entry name" value="LCP protein"/>
    <property type="match status" value="1"/>
</dbReference>
<keyword evidence="3" id="KW-0472">Membrane</keyword>
<feature type="domain" description="Cell envelope-related transcriptional attenuator" evidence="4">
    <location>
        <begin position="190"/>
        <end position="333"/>
    </location>
</feature>
<dbReference type="Pfam" id="PF03816">
    <property type="entry name" value="LytR_cpsA_psr"/>
    <property type="match status" value="1"/>
</dbReference>
<dbReference type="OrthoDB" id="9782542at2"/>
<dbReference type="PANTHER" id="PTHR33392:SF6">
    <property type="entry name" value="POLYISOPRENYL-TEICHOIC ACID--PEPTIDOGLYCAN TEICHOIC ACID TRANSFERASE TAGU"/>
    <property type="match status" value="1"/>
</dbReference>
<proteinExistence type="inferred from homology"/>
<reference evidence="5 6" key="1">
    <citation type="submission" date="2019-05" db="EMBL/GenBank/DDBJ databases">
        <title>Nesterenkonia sp. GY239, isolated from the Southern Atlantic Ocean.</title>
        <authorList>
            <person name="Zhang G."/>
        </authorList>
    </citation>
    <scope>NUCLEOTIDE SEQUENCE [LARGE SCALE GENOMIC DNA]</scope>
    <source>
        <strain evidence="5 6">GY239</strain>
    </source>
</reference>
<feature type="compositionally biased region" description="Basic and acidic residues" evidence="2">
    <location>
        <begin position="142"/>
        <end position="153"/>
    </location>
</feature>
<protein>
    <submittedName>
        <fullName evidence="5">LytR family transcriptional regulator</fullName>
    </submittedName>
</protein>
<evidence type="ECO:0000256" key="1">
    <source>
        <dbReference type="ARBA" id="ARBA00006068"/>
    </source>
</evidence>
<dbReference type="Proteomes" id="UP000306544">
    <property type="component" value="Unassembled WGS sequence"/>
</dbReference>
<dbReference type="PANTHER" id="PTHR33392">
    <property type="entry name" value="POLYISOPRENYL-TEICHOIC ACID--PEPTIDOGLYCAN TEICHOIC ACID TRANSFERASE TAGU"/>
    <property type="match status" value="1"/>
</dbReference>
<comment type="similarity">
    <text evidence="1">Belongs to the LytR/CpsA/Psr (LCP) family.</text>
</comment>
<evidence type="ECO:0000313" key="6">
    <source>
        <dbReference type="Proteomes" id="UP000306544"/>
    </source>
</evidence>
<comment type="caution">
    <text evidence="5">The sequence shown here is derived from an EMBL/GenBank/DDBJ whole genome shotgun (WGS) entry which is preliminary data.</text>
</comment>